<name>A0A2L2BSB4_9MICO</name>
<dbReference type="CDD" id="cd03801">
    <property type="entry name" value="GT4_PimA-like"/>
    <property type="match status" value="1"/>
</dbReference>
<reference evidence="6 7" key="1">
    <citation type="submission" date="2018-02" db="EMBL/GenBank/DDBJ databases">
        <title>Complete genome of the streamlined marine actinobacterium Pontimonas salivibrio CL-TW6 adapted to coastal planktonic lifestype.</title>
        <authorList>
            <person name="Cho B.C."/>
            <person name="Hardies S.C."/>
            <person name="Jang G.I."/>
            <person name="Hwang C.Y."/>
        </authorList>
    </citation>
    <scope>NUCLEOTIDE SEQUENCE [LARGE SCALE GENOMIC DNA]</scope>
    <source>
        <strain evidence="6 7">CL-TW6</strain>
    </source>
</reference>
<proteinExistence type="inferred from homology"/>
<keyword evidence="3" id="KW-0328">Glycosyltransferase</keyword>
<evidence type="ECO:0000256" key="4">
    <source>
        <dbReference type="ARBA" id="ARBA00022679"/>
    </source>
</evidence>
<dbReference type="EMBL" id="CP026923">
    <property type="protein sequence ID" value="AVG24566.1"/>
    <property type="molecule type" value="Genomic_DNA"/>
</dbReference>
<evidence type="ECO:0000256" key="1">
    <source>
        <dbReference type="ARBA" id="ARBA00004776"/>
    </source>
</evidence>
<dbReference type="Pfam" id="PF00535">
    <property type="entry name" value="Glycos_transf_2"/>
    <property type="match status" value="1"/>
</dbReference>
<dbReference type="GO" id="GO:0016757">
    <property type="term" value="F:glycosyltransferase activity"/>
    <property type="evidence" value="ECO:0007669"/>
    <property type="project" value="UniProtKB-KW"/>
</dbReference>
<dbReference type="Gene3D" id="3.40.50.2000">
    <property type="entry name" value="Glycogen Phosphorylase B"/>
    <property type="match status" value="1"/>
</dbReference>
<dbReference type="SUPFAM" id="SSF53448">
    <property type="entry name" value="Nucleotide-diphospho-sugar transferases"/>
    <property type="match status" value="1"/>
</dbReference>
<keyword evidence="4 6" id="KW-0808">Transferase</keyword>
<dbReference type="CDD" id="cd04186">
    <property type="entry name" value="GT_2_like_c"/>
    <property type="match status" value="1"/>
</dbReference>
<dbReference type="InterPro" id="IPR029044">
    <property type="entry name" value="Nucleotide-diphossugar_trans"/>
</dbReference>
<dbReference type="AlphaFoldDB" id="A0A2L2BSB4"/>
<dbReference type="Gene3D" id="3.90.550.10">
    <property type="entry name" value="Spore Coat Polysaccharide Biosynthesis Protein SpsA, Chain A"/>
    <property type="match status" value="1"/>
</dbReference>
<evidence type="ECO:0000256" key="2">
    <source>
        <dbReference type="ARBA" id="ARBA00006739"/>
    </source>
</evidence>
<protein>
    <submittedName>
        <fullName evidence="6">Bifunctional glycosyltransferase</fullName>
    </submittedName>
</protein>
<comment type="pathway">
    <text evidence="1">Cell wall biogenesis; cell wall polysaccharide biosynthesis.</text>
</comment>
<accession>A0A2L2BSB4</accession>
<sequence length="835" mass="93296">MTNHPLVSVVLVNYKGVDDTLVAIEGLRGLDWPKDALEIVVVDNASGDDSLEKLRPIADSSADSSTDLSTGSITLVESAENLGFAGGCNLGVKNAQGDVVAFLNNDAKPDPGWLTHGVEALYRTPQVGAVASRVLDWEGNTIDYAGAGLTWYGMGYRPLSGHPASRKKEATAGPVLFGTGSAMLVRKDVFDALGGFDEDFFMFFEDVDFGWRLNLAGWVYQYEPESLVFHKHHQSMTNIGSHKEEFLLERNALACLYKNLGEEKLRTVLPAAMMMSARRAVTRTGVDTTSFDIRRSDPEPEAVDPLALVPLFATDQFLEMLPALKAKRQQIQASRVVSDNWMWKLFGEPEAPMSTEPGYLRGYDHLQAAFDVVSDPPTTSVLIITGDPLGQKLSGPGIRAWQMARALAPSHEVTLMTLTELGDVEHTGFDVVHVTPGDNKAFSPWEAWADVIIFQGHALDLFDALQRSTKRLIVDIYDPMHIEQLEQARHLPEDQWSAHVADATQSITDQLRRGDYFLCASERQRHFYLGQLTTLGRVNPQSYRDDPHLERLIGVVPFGIPDDEPTHDADVLRGVVPGIESDDLVLIWSGGLYNWFDPQTLIRAVAELAHRQPRVTLFFQGTKHPHPGVPEMPIVEESRTLAKQLGVLDSHVFFNDSWVDYTTRHNYLLESDAGVSTHRAHLETTFSFRTRVLDYLWAKRPMVLTEGDHFAELVQREQLGIVVPADDATALADALEKVLTDEAFRKKAIKNITRVRESYRWHRVLEPLLGYVAGVGHPDEPAPAPREGTMRFSPLRPRKTRFRAGDIGRGLQRLTRGEFRLILRAIKRRIVPRSR</sequence>
<evidence type="ECO:0000313" key="6">
    <source>
        <dbReference type="EMBL" id="AVG24566.1"/>
    </source>
</evidence>
<dbReference type="Proteomes" id="UP000243077">
    <property type="component" value="Chromosome"/>
</dbReference>
<dbReference type="RefSeq" id="WP_104914024.1">
    <property type="nucleotide sequence ID" value="NZ_CP026923.1"/>
</dbReference>
<dbReference type="Pfam" id="PF13692">
    <property type="entry name" value="Glyco_trans_1_4"/>
    <property type="match status" value="1"/>
</dbReference>
<organism evidence="6 7">
    <name type="scientific">Pontimonas salivibrio</name>
    <dbReference type="NCBI Taxonomy" id="1159327"/>
    <lineage>
        <taxon>Bacteria</taxon>
        <taxon>Bacillati</taxon>
        <taxon>Actinomycetota</taxon>
        <taxon>Actinomycetes</taxon>
        <taxon>Micrococcales</taxon>
        <taxon>Microbacteriaceae</taxon>
        <taxon>Pontimonas</taxon>
    </lineage>
</organism>
<dbReference type="PANTHER" id="PTHR43179">
    <property type="entry name" value="RHAMNOSYLTRANSFERASE WBBL"/>
    <property type="match status" value="1"/>
</dbReference>
<evidence type="ECO:0000313" key="7">
    <source>
        <dbReference type="Proteomes" id="UP000243077"/>
    </source>
</evidence>
<evidence type="ECO:0000259" key="5">
    <source>
        <dbReference type="Pfam" id="PF00535"/>
    </source>
</evidence>
<dbReference type="OrthoDB" id="9771846at2"/>
<comment type="similarity">
    <text evidence="2">Belongs to the glycosyltransferase 2 family.</text>
</comment>
<dbReference type="PANTHER" id="PTHR43179:SF12">
    <property type="entry name" value="GALACTOFURANOSYLTRANSFERASE GLFT2"/>
    <property type="match status" value="1"/>
</dbReference>
<keyword evidence="7" id="KW-1185">Reference proteome</keyword>
<evidence type="ECO:0000256" key="3">
    <source>
        <dbReference type="ARBA" id="ARBA00022676"/>
    </source>
</evidence>
<dbReference type="SUPFAM" id="SSF53756">
    <property type="entry name" value="UDP-Glycosyltransferase/glycogen phosphorylase"/>
    <property type="match status" value="1"/>
</dbReference>
<gene>
    <name evidence="6" type="ORF">C3B54_111631</name>
</gene>
<dbReference type="KEGG" id="psai:C3B54_111631"/>
<feature type="domain" description="Glycosyltransferase 2-like" evidence="5">
    <location>
        <begin position="8"/>
        <end position="193"/>
    </location>
</feature>
<dbReference type="InterPro" id="IPR001173">
    <property type="entry name" value="Glyco_trans_2-like"/>
</dbReference>